<comment type="caution">
    <text evidence="6">The sequence shown here is derived from an EMBL/GenBank/DDBJ whole genome shotgun (WGS) entry which is preliminary data.</text>
</comment>
<dbReference type="InterPro" id="IPR013780">
    <property type="entry name" value="Glyco_hydro_b"/>
</dbReference>
<dbReference type="Gene3D" id="2.70.98.10">
    <property type="match status" value="1"/>
</dbReference>
<evidence type="ECO:0000313" key="7">
    <source>
        <dbReference type="Proteomes" id="UP001500840"/>
    </source>
</evidence>
<evidence type="ECO:0000256" key="1">
    <source>
        <dbReference type="ARBA" id="ARBA00022801"/>
    </source>
</evidence>
<protein>
    <submittedName>
        <fullName evidence="6">Glycoside hydrolase family 97 protein</fullName>
    </submittedName>
</protein>
<sequence>MNGVTRQTRSTLWNPLQSLQGVAPTIVLVGVLLQACVATAQSVLSTQNNETIHTALSPDGSVSARLFVDEELRIRYQASFRGRQIVRPSVLGITVEGVDLGDGVKIGPPTKSVINEKYATRGHHSTATNHCVEWKFPITHMTSGRHYAVHLRVYDDGVAYRYVVPNAGDHLGTGTQHVDGESSSWKLPAGLKAWFFERNTKKWKLKSYAGEWLAADIDQLPTISPSDPVQGTPIVFELPEQQGFVAVTKAATYNYSGMRLRAVGERTFVADFSEGDQGFDVAGTITTPWRVTLFADNLTELATSDLINNLNPAPDPELFADTSYIKSGRCVWSWETLGLGSPQTQEQFIDWAAKLGFEYSLIDDGWKDWNDPWKTAASLCSRAAQKNVGVWLWVHSQDIIDPTNDYAIMRVYFDRVAAIGAAGLKIDFMNGESKELIDFEIAALKHAAERRLMINFHGCHSSTGESRTYPNEMTREGVRGIEVNKMKEGPLTASHNAALPFTRFAVGHADYTPILYTNPGPTTLAHQLATAVAFLSPLQVFAEHPDTMMKSPHVKDALPVLQAMPTVWDETIVLPDSKIGEMTVLARRRGDDWFVAILNGPDARNAKVALDFLGDGKYTATCIRDDLQGALVNVERIGVNQKADRKQWTHAVPMRLTTMAVNADESLVVEMPSGGGFVAWIAPKK</sequence>
<feature type="domain" description="Glycosyl-hydrolase 97 catalytic" evidence="3">
    <location>
        <begin position="343"/>
        <end position="478"/>
    </location>
</feature>
<evidence type="ECO:0000259" key="4">
    <source>
        <dbReference type="Pfam" id="PF14508"/>
    </source>
</evidence>
<dbReference type="EMBL" id="BAABGA010000010">
    <property type="protein sequence ID" value="GAA4446658.1"/>
    <property type="molecule type" value="Genomic_DNA"/>
</dbReference>
<dbReference type="Proteomes" id="UP001500840">
    <property type="component" value="Unassembled WGS sequence"/>
</dbReference>
<name>A0ABP8MB77_9BACT</name>
<keyword evidence="7" id="KW-1185">Reference proteome</keyword>
<feature type="domain" description="Glycosyl-hydrolase 97 C-terminal oligomerisation" evidence="5">
    <location>
        <begin position="567"/>
        <end position="681"/>
    </location>
</feature>
<dbReference type="Pfam" id="PF14509">
    <property type="entry name" value="GH97_C"/>
    <property type="match status" value="1"/>
</dbReference>
<proteinExistence type="predicted"/>
<organism evidence="6 7">
    <name type="scientific">Novipirellula rosea</name>
    <dbReference type="NCBI Taxonomy" id="1031540"/>
    <lineage>
        <taxon>Bacteria</taxon>
        <taxon>Pseudomonadati</taxon>
        <taxon>Planctomycetota</taxon>
        <taxon>Planctomycetia</taxon>
        <taxon>Pirellulales</taxon>
        <taxon>Pirellulaceae</taxon>
        <taxon>Novipirellula</taxon>
    </lineage>
</organism>
<dbReference type="Pfam" id="PF10566">
    <property type="entry name" value="Glyco_hydro_97"/>
    <property type="match status" value="1"/>
</dbReference>
<dbReference type="Gene3D" id="3.20.20.70">
    <property type="entry name" value="Aldolase class I"/>
    <property type="match status" value="1"/>
</dbReference>
<keyword evidence="1 6" id="KW-0378">Hydrolase</keyword>
<evidence type="ECO:0000259" key="3">
    <source>
        <dbReference type="Pfam" id="PF10566"/>
    </source>
</evidence>
<dbReference type="InterPro" id="IPR052720">
    <property type="entry name" value="Glycosyl_hydrolase_97"/>
</dbReference>
<reference evidence="7" key="1">
    <citation type="journal article" date="2019" name="Int. J. Syst. Evol. Microbiol.">
        <title>The Global Catalogue of Microorganisms (GCM) 10K type strain sequencing project: providing services to taxonomists for standard genome sequencing and annotation.</title>
        <authorList>
            <consortium name="The Broad Institute Genomics Platform"/>
            <consortium name="The Broad Institute Genome Sequencing Center for Infectious Disease"/>
            <person name="Wu L."/>
            <person name="Ma J."/>
        </authorList>
    </citation>
    <scope>NUCLEOTIDE SEQUENCE [LARGE SCALE GENOMIC DNA]</scope>
    <source>
        <strain evidence="7">JCM 17759</strain>
    </source>
</reference>
<gene>
    <name evidence="6" type="ORF">GCM10023156_07860</name>
</gene>
<dbReference type="InterPro" id="IPR017853">
    <property type="entry name" value="GH"/>
</dbReference>
<dbReference type="Pfam" id="PF14508">
    <property type="entry name" value="GH97_N"/>
    <property type="match status" value="1"/>
</dbReference>
<keyword evidence="2" id="KW-0326">Glycosidase</keyword>
<dbReference type="PANTHER" id="PTHR35803">
    <property type="entry name" value="GLUCAN 1,4-ALPHA-GLUCOSIDASE SUSB-RELATED"/>
    <property type="match status" value="1"/>
</dbReference>
<dbReference type="InterPro" id="IPR029483">
    <property type="entry name" value="GH97_C"/>
</dbReference>
<dbReference type="PANTHER" id="PTHR35803:SF2">
    <property type="entry name" value="RETAINING ALPHA-GALACTOSIDASE"/>
    <property type="match status" value="1"/>
</dbReference>
<dbReference type="SUPFAM" id="SSF51445">
    <property type="entry name" value="(Trans)glycosidases"/>
    <property type="match status" value="1"/>
</dbReference>
<evidence type="ECO:0000313" key="6">
    <source>
        <dbReference type="EMBL" id="GAA4446658.1"/>
    </source>
</evidence>
<dbReference type="InterPro" id="IPR013785">
    <property type="entry name" value="Aldolase_TIM"/>
</dbReference>
<dbReference type="GO" id="GO:0016787">
    <property type="term" value="F:hydrolase activity"/>
    <property type="evidence" value="ECO:0007669"/>
    <property type="project" value="UniProtKB-KW"/>
</dbReference>
<dbReference type="InterPro" id="IPR014718">
    <property type="entry name" value="GH-type_carb-bd"/>
</dbReference>
<dbReference type="Gene3D" id="2.60.40.1180">
    <property type="entry name" value="Golgi alpha-mannosidase II"/>
    <property type="match status" value="1"/>
</dbReference>
<feature type="domain" description="Glycosyl-hydrolase 97 N-terminal" evidence="4">
    <location>
        <begin position="57"/>
        <end position="311"/>
    </location>
</feature>
<evidence type="ECO:0000256" key="2">
    <source>
        <dbReference type="ARBA" id="ARBA00023295"/>
    </source>
</evidence>
<accession>A0ABP8MB77</accession>
<dbReference type="InterPro" id="IPR029486">
    <property type="entry name" value="GH97_N"/>
</dbReference>
<evidence type="ECO:0000259" key="5">
    <source>
        <dbReference type="Pfam" id="PF14509"/>
    </source>
</evidence>
<dbReference type="InterPro" id="IPR019563">
    <property type="entry name" value="GH97_catalytic"/>
</dbReference>